<evidence type="ECO:0000256" key="2">
    <source>
        <dbReference type="ARBA" id="ARBA00012756"/>
    </source>
</evidence>
<evidence type="ECO:0000256" key="3">
    <source>
        <dbReference type="ARBA" id="ARBA00022801"/>
    </source>
</evidence>
<dbReference type="Proteomes" id="UP000823633">
    <property type="component" value="Unassembled WGS sequence"/>
</dbReference>
<keyword evidence="4" id="KW-0326">Glycosidase</keyword>
<gene>
    <name evidence="6" type="ORF">IAC42_07775</name>
</gene>
<dbReference type="InterPro" id="IPR011013">
    <property type="entry name" value="Gal_mutarotase_sf_dom"/>
</dbReference>
<keyword evidence="3" id="KW-0378">Hydrolase</keyword>
<dbReference type="SMART" id="SM01038">
    <property type="entry name" value="Bgal_small_N"/>
    <property type="match status" value="1"/>
</dbReference>
<accession>A0A9D9EBR4</accession>
<dbReference type="Pfam" id="PF02929">
    <property type="entry name" value="Bgal_small_N"/>
    <property type="match status" value="1"/>
</dbReference>
<dbReference type="EMBL" id="JADIMU010000052">
    <property type="protein sequence ID" value="MBO8443636.1"/>
    <property type="molecule type" value="Genomic_DNA"/>
</dbReference>
<reference evidence="6" key="1">
    <citation type="submission" date="2020-10" db="EMBL/GenBank/DDBJ databases">
        <authorList>
            <person name="Gilroy R."/>
        </authorList>
    </citation>
    <scope>NUCLEOTIDE SEQUENCE</scope>
    <source>
        <strain evidence="6">11167</strain>
    </source>
</reference>
<dbReference type="EC" id="3.2.1.23" evidence="2"/>
<evidence type="ECO:0000259" key="5">
    <source>
        <dbReference type="SMART" id="SM01038"/>
    </source>
</evidence>
<dbReference type="InterPro" id="IPR050347">
    <property type="entry name" value="Bact_Beta-galactosidase"/>
</dbReference>
<dbReference type="AlphaFoldDB" id="A0A9D9EBR4"/>
<dbReference type="Gene3D" id="2.70.98.10">
    <property type="match status" value="1"/>
</dbReference>
<organism evidence="6 7">
    <name type="scientific">Candidatus Aphodenecus pullistercoris</name>
    <dbReference type="NCBI Taxonomy" id="2840669"/>
    <lineage>
        <taxon>Bacteria</taxon>
        <taxon>Pseudomonadati</taxon>
        <taxon>Spirochaetota</taxon>
        <taxon>Spirochaetia</taxon>
        <taxon>Spirochaetales</taxon>
        <taxon>Candidatus Aphodenecus</taxon>
    </lineage>
</organism>
<dbReference type="PANTHER" id="PTHR46323:SF2">
    <property type="entry name" value="BETA-GALACTOSIDASE"/>
    <property type="match status" value="1"/>
</dbReference>
<name>A0A9D9EBR4_9SPIR</name>
<protein>
    <recommendedName>
        <fullName evidence="2">beta-galactosidase</fullName>
        <ecNumber evidence="2">3.2.1.23</ecNumber>
    </recommendedName>
</protein>
<feature type="domain" description="Beta galactosidase small chain/" evidence="5">
    <location>
        <begin position="11"/>
        <end position="304"/>
    </location>
</feature>
<dbReference type="SUPFAM" id="SSF74650">
    <property type="entry name" value="Galactose mutarotase-like"/>
    <property type="match status" value="1"/>
</dbReference>
<evidence type="ECO:0000313" key="7">
    <source>
        <dbReference type="Proteomes" id="UP000823633"/>
    </source>
</evidence>
<dbReference type="GO" id="GO:0009341">
    <property type="term" value="C:beta-galactosidase complex"/>
    <property type="evidence" value="ECO:0007669"/>
    <property type="project" value="InterPro"/>
</dbReference>
<reference evidence="6" key="2">
    <citation type="journal article" date="2021" name="PeerJ">
        <title>Extensive microbial diversity within the chicken gut microbiome revealed by metagenomics and culture.</title>
        <authorList>
            <person name="Gilroy R."/>
            <person name="Ravi A."/>
            <person name="Getino M."/>
            <person name="Pursley I."/>
            <person name="Horton D.L."/>
            <person name="Alikhan N.F."/>
            <person name="Baker D."/>
            <person name="Gharbi K."/>
            <person name="Hall N."/>
            <person name="Watson M."/>
            <person name="Adriaenssens E.M."/>
            <person name="Foster-Nyarko E."/>
            <person name="Jarju S."/>
            <person name="Secka A."/>
            <person name="Antonio M."/>
            <person name="Oren A."/>
            <person name="Chaudhuri R.R."/>
            <person name="La Ragione R."/>
            <person name="Hildebrand F."/>
            <person name="Pallen M.J."/>
        </authorList>
    </citation>
    <scope>NUCLEOTIDE SEQUENCE</scope>
    <source>
        <strain evidence="6">11167</strain>
    </source>
</reference>
<evidence type="ECO:0000256" key="1">
    <source>
        <dbReference type="ARBA" id="ARBA00001412"/>
    </source>
</evidence>
<sequence length="304" mass="33846">MEIVFGDLSLGIVKDDVRLILSYNHGSLESFSKDGLEYLQRAVRPAFWRATSDNDRGNGFSKRSCLWMGADLFHTVDSFWADIDGVHLERADLIAPANNSLLDSPLRQAKEACLTFRLLTATDPCATLLVTWRAKEGEEGLSCHFRYEGVEGLPELPVCGLRLLLPFTVDRFEWDGLSGEVYPDRIWGAKEGHWVHEGIEECPYVKCQDYGMHMGVRRLEITAGGRRLGIAAPSSPISFSLLPATPQELEMAWHPIDLPLYRRSVLTLAAAVRGVGGIDSWGSDVGKAFHIPSDGVYEMDFTMI</sequence>
<dbReference type="GO" id="GO:0005990">
    <property type="term" value="P:lactose catabolic process"/>
    <property type="evidence" value="ECO:0007669"/>
    <property type="project" value="TreeGrafter"/>
</dbReference>
<dbReference type="InterPro" id="IPR004199">
    <property type="entry name" value="B-gal_small/dom_5"/>
</dbReference>
<dbReference type="InterPro" id="IPR014718">
    <property type="entry name" value="GH-type_carb-bd"/>
</dbReference>
<evidence type="ECO:0000256" key="4">
    <source>
        <dbReference type="ARBA" id="ARBA00023295"/>
    </source>
</evidence>
<dbReference type="PANTHER" id="PTHR46323">
    <property type="entry name" value="BETA-GALACTOSIDASE"/>
    <property type="match status" value="1"/>
</dbReference>
<proteinExistence type="predicted"/>
<comment type="caution">
    <text evidence="6">The sequence shown here is derived from an EMBL/GenBank/DDBJ whole genome shotgun (WGS) entry which is preliminary data.</text>
</comment>
<evidence type="ECO:0000313" key="6">
    <source>
        <dbReference type="EMBL" id="MBO8443636.1"/>
    </source>
</evidence>
<dbReference type="GO" id="GO:0030246">
    <property type="term" value="F:carbohydrate binding"/>
    <property type="evidence" value="ECO:0007669"/>
    <property type="project" value="InterPro"/>
</dbReference>
<dbReference type="GO" id="GO:0004565">
    <property type="term" value="F:beta-galactosidase activity"/>
    <property type="evidence" value="ECO:0007669"/>
    <property type="project" value="UniProtKB-EC"/>
</dbReference>
<comment type="catalytic activity">
    <reaction evidence="1">
        <text>Hydrolysis of terminal non-reducing beta-D-galactose residues in beta-D-galactosides.</text>
        <dbReference type="EC" id="3.2.1.23"/>
    </reaction>
</comment>